<evidence type="ECO:0000313" key="1">
    <source>
        <dbReference type="EMBL" id="MCI04634.1"/>
    </source>
</evidence>
<comment type="caution">
    <text evidence="1">The sequence shown here is derived from an EMBL/GenBank/DDBJ whole genome shotgun (WGS) entry which is preliminary data.</text>
</comment>
<dbReference type="EMBL" id="LXQA010056044">
    <property type="protein sequence ID" value="MCI04634.1"/>
    <property type="molecule type" value="Genomic_DNA"/>
</dbReference>
<name>A0A392NYW7_9FABA</name>
<keyword evidence="2" id="KW-1185">Reference proteome</keyword>
<organism evidence="1 2">
    <name type="scientific">Trifolium medium</name>
    <dbReference type="NCBI Taxonomy" id="97028"/>
    <lineage>
        <taxon>Eukaryota</taxon>
        <taxon>Viridiplantae</taxon>
        <taxon>Streptophyta</taxon>
        <taxon>Embryophyta</taxon>
        <taxon>Tracheophyta</taxon>
        <taxon>Spermatophyta</taxon>
        <taxon>Magnoliopsida</taxon>
        <taxon>eudicotyledons</taxon>
        <taxon>Gunneridae</taxon>
        <taxon>Pentapetalae</taxon>
        <taxon>rosids</taxon>
        <taxon>fabids</taxon>
        <taxon>Fabales</taxon>
        <taxon>Fabaceae</taxon>
        <taxon>Papilionoideae</taxon>
        <taxon>50 kb inversion clade</taxon>
        <taxon>NPAAA clade</taxon>
        <taxon>Hologalegina</taxon>
        <taxon>IRL clade</taxon>
        <taxon>Trifolieae</taxon>
        <taxon>Trifolium</taxon>
    </lineage>
</organism>
<feature type="non-terminal residue" evidence="1">
    <location>
        <position position="45"/>
    </location>
</feature>
<proteinExistence type="predicted"/>
<gene>
    <name evidence="1" type="ORF">A2U01_0025681</name>
</gene>
<accession>A0A392NYW7</accession>
<dbReference type="Proteomes" id="UP000265520">
    <property type="component" value="Unassembled WGS sequence"/>
</dbReference>
<evidence type="ECO:0000313" key="2">
    <source>
        <dbReference type="Proteomes" id="UP000265520"/>
    </source>
</evidence>
<dbReference type="AlphaFoldDB" id="A0A392NYW7"/>
<reference evidence="1 2" key="1">
    <citation type="journal article" date="2018" name="Front. Plant Sci.">
        <title>Red Clover (Trifolium pratense) and Zigzag Clover (T. medium) - A Picture of Genomic Similarities and Differences.</title>
        <authorList>
            <person name="Dluhosova J."/>
            <person name="Istvanek J."/>
            <person name="Nedelnik J."/>
            <person name="Repkova J."/>
        </authorList>
    </citation>
    <scope>NUCLEOTIDE SEQUENCE [LARGE SCALE GENOMIC DNA]</scope>
    <source>
        <strain evidence="2">cv. 10/8</strain>
        <tissue evidence="1">Leaf</tissue>
    </source>
</reference>
<protein>
    <submittedName>
        <fullName evidence="1">Uncharacterized protein</fullName>
    </submittedName>
</protein>
<sequence length="45" mass="5113">MRSKLLWEIAVGQSKPSVHFSMVEIAYCMKLHEAVTTGNLDPHTR</sequence>